<dbReference type="Proteomes" id="UP001296993">
    <property type="component" value="Unassembled WGS sequence"/>
</dbReference>
<name>A0ABS4XC85_9MICC</name>
<keyword evidence="2" id="KW-1185">Reference proteome</keyword>
<protein>
    <submittedName>
        <fullName evidence="1">Uncharacterized protein</fullName>
    </submittedName>
</protein>
<evidence type="ECO:0000313" key="2">
    <source>
        <dbReference type="Proteomes" id="UP001296993"/>
    </source>
</evidence>
<reference evidence="1 2" key="1">
    <citation type="submission" date="2021-03" db="EMBL/GenBank/DDBJ databases">
        <title>Sequencing the genomes of 1000 actinobacteria strains.</title>
        <authorList>
            <person name="Klenk H.-P."/>
        </authorList>
    </citation>
    <scope>NUCLEOTIDE SEQUENCE [LARGE SCALE GENOMIC DNA]</scope>
    <source>
        <strain evidence="1 2">DSM 15797</strain>
    </source>
</reference>
<comment type="caution">
    <text evidence="1">The sequence shown here is derived from an EMBL/GenBank/DDBJ whole genome shotgun (WGS) entry which is preliminary data.</text>
</comment>
<dbReference type="EMBL" id="JAGIOF010000001">
    <property type="protein sequence ID" value="MBP2385998.1"/>
    <property type="molecule type" value="Genomic_DNA"/>
</dbReference>
<evidence type="ECO:0000313" key="1">
    <source>
        <dbReference type="EMBL" id="MBP2385998.1"/>
    </source>
</evidence>
<accession>A0ABS4XC85</accession>
<proteinExistence type="predicted"/>
<organism evidence="1 2">
    <name type="scientific">Paeniglutamicibacter kerguelensis</name>
    <dbReference type="NCBI Taxonomy" id="254788"/>
    <lineage>
        <taxon>Bacteria</taxon>
        <taxon>Bacillati</taxon>
        <taxon>Actinomycetota</taxon>
        <taxon>Actinomycetes</taxon>
        <taxon>Micrococcales</taxon>
        <taxon>Micrococcaceae</taxon>
        <taxon>Paeniglutamicibacter</taxon>
    </lineage>
</organism>
<gene>
    <name evidence="1" type="ORF">JOF47_001509</name>
</gene>
<sequence>MKASVRTTLPGRLEGTGGGGALKPSGLAGAAMDLIILSRHPGAYLTCWLTVNAHEMKYVPHLFLLATTLTTRAGRVVAIIDCE</sequence>